<feature type="domain" description="C2H2-type" evidence="13">
    <location>
        <begin position="408"/>
        <end position="435"/>
    </location>
</feature>
<protein>
    <submittedName>
        <fullName evidence="15">Zinc finger protein 776</fullName>
    </submittedName>
</protein>
<feature type="domain" description="KRAB" evidence="14">
    <location>
        <begin position="14"/>
        <end position="85"/>
    </location>
</feature>
<evidence type="ECO:0000313" key="15">
    <source>
        <dbReference type="Ensembl" id="ENSCJAP00000091392.1"/>
    </source>
</evidence>
<dbReference type="Proteomes" id="UP000008225">
    <property type="component" value="Chromosome 22"/>
</dbReference>
<dbReference type="SUPFAM" id="SSF109640">
    <property type="entry name" value="KRAB domain (Kruppel-associated box)"/>
    <property type="match status" value="1"/>
</dbReference>
<accession>A0A8I3WJY3</accession>
<dbReference type="SUPFAM" id="SSF57667">
    <property type="entry name" value="beta-beta-alpha zinc fingers"/>
    <property type="match status" value="5"/>
</dbReference>
<dbReference type="Pfam" id="PF00096">
    <property type="entry name" value="zf-C2H2"/>
    <property type="match status" value="9"/>
</dbReference>
<dbReference type="GO" id="GO:0008270">
    <property type="term" value="F:zinc ion binding"/>
    <property type="evidence" value="ECO:0007669"/>
    <property type="project" value="UniProtKB-KW"/>
</dbReference>
<dbReference type="FunFam" id="3.30.160.60:FF:000355">
    <property type="entry name" value="zinc finger and SCAN domain-containing protein 20 isoform X1"/>
    <property type="match status" value="1"/>
</dbReference>
<evidence type="ECO:0000256" key="7">
    <source>
        <dbReference type="ARBA" id="ARBA00023015"/>
    </source>
</evidence>
<comment type="similarity">
    <text evidence="2">Belongs to the krueppel C2H2-type zinc-finger protein family.</text>
</comment>
<dbReference type="InterPro" id="IPR001909">
    <property type="entry name" value="KRAB"/>
</dbReference>
<feature type="domain" description="C2H2-type" evidence="13">
    <location>
        <begin position="240"/>
        <end position="267"/>
    </location>
</feature>
<dbReference type="InterPro" id="IPR036051">
    <property type="entry name" value="KRAB_dom_sf"/>
</dbReference>
<evidence type="ECO:0000256" key="12">
    <source>
        <dbReference type="SAM" id="MobiDB-lite"/>
    </source>
</evidence>
<evidence type="ECO:0000256" key="10">
    <source>
        <dbReference type="ARBA" id="ARBA00023242"/>
    </source>
</evidence>
<dbReference type="Pfam" id="PF01352">
    <property type="entry name" value="KRAB"/>
    <property type="match status" value="1"/>
</dbReference>
<evidence type="ECO:0000259" key="14">
    <source>
        <dbReference type="PROSITE" id="PS50805"/>
    </source>
</evidence>
<dbReference type="Gene3D" id="3.30.160.60">
    <property type="entry name" value="Classic Zinc Finger"/>
    <property type="match status" value="9"/>
</dbReference>
<evidence type="ECO:0000256" key="11">
    <source>
        <dbReference type="PROSITE-ProRule" id="PRU00042"/>
    </source>
</evidence>
<dbReference type="Gene3D" id="6.10.140.140">
    <property type="match status" value="1"/>
</dbReference>
<evidence type="ECO:0000259" key="13">
    <source>
        <dbReference type="PROSITE" id="PS50157"/>
    </source>
</evidence>
<dbReference type="PANTHER" id="PTHR24381">
    <property type="entry name" value="ZINC FINGER PROTEIN"/>
    <property type="match status" value="1"/>
</dbReference>
<proteinExistence type="inferred from homology"/>
<evidence type="ECO:0000256" key="4">
    <source>
        <dbReference type="ARBA" id="ARBA00022737"/>
    </source>
</evidence>
<feature type="domain" description="C2H2-type" evidence="13">
    <location>
        <begin position="436"/>
        <end position="464"/>
    </location>
</feature>
<evidence type="ECO:0000256" key="3">
    <source>
        <dbReference type="ARBA" id="ARBA00022723"/>
    </source>
</evidence>
<sequence length="492" mass="56145">DPQNELSSSWKSCVTFEDVAIYFSQEEWELLDEAQRFLYCDVMLENFAHVTSLDLNYSWHDLMVVLESHQEPAGLDDSSLLRSTNMNSKRSPKPSYCHGTQNEAIASEHTASVGGKLQVRTSAVKMCAPVLKDILSEAEHQTTSPVQKSYLGGTSVRGFCFNADLHQHQKHNNEEEPWKRNVDGATFVTGCRFHMLNYFTCGEDVPPSTGLLQHQATPSGEEPHSSSSNTSKFTLDQRHSKCGECRKSFSCKSNLIEHQRVHTGERPYKCGECGKSFRQSSNLFRHQRVHSGERPYQCCECGKSFRQIFNLIRHRRVHTGEMPYQCSDCGKAFSCKSELIQHQRIHSGERPYKCSECGKSFSQSASLIQHQRVHTGERPYECSECGKSFSQSSSLIQHQRGHTGERPYECSECGKPFTHKSDLIQHQRVHTGERPYECSECGKSFSRKSNLIRHRWRVHTGEKPYQCGECGKSFNHKCNLIQHQRVHTGERP</sequence>
<dbReference type="FunFam" id="3.30.160.60:FF:000478">
    <property type="entry name" value="Zinc finger protein 133"/>
    <property type="match status" value="1"/>
</dbReference>
<feature type="domain" description="C2H2-type" evidence="13">
    <location>
        <begin position="380"/>
        <end position="407"/>
    </location>
</feature>
<keyword evidence="4" id="KW-0677">Repeat</keyword>
<organism evidence="15 16">
    <name type="scientific">Callithrix jacchus</name>
    <name type="common">White-tufted-ear marmoset</name>
    <name type="synonym">Simia Jacchus</name>
    <dbReference type="NCBI Taxonomy" id="9483"/>
    <lineage>
        <taxon>Eukaryota</taxon>
        <taxon>Metazoa</taxon>
        <taxon>Chordata</taxon>
        <taxon>Craniata</taxon>
        <taxon>Vertebrata</taxon>
        <taxon>Euteleostomi</taxon>
        <taxon>Mammalia</taxon>
        <taxon>Eutheria</taxon>
        <taxon>Euarchontoglires</taxon>
        <taxon>Primates</taxon>
        <taxon>Haplorrhini</taxon>
        <taxon>Platyrrhini</taxon>
        <taxon>Cebidae</taxon>
        <taxon>Callitrichinae</taxon>
        <taxon>Callithrix</taxon>
        <taxon>Callithrix</taxon>
    </lineage>
</organism>
<evidence type="ECO:0000313" key="16">
    <source>
        <dbReference type="Proteomes" id="UP000008225"/>
    </source>
</evidence>
<keyword evidence="3" id="KW-0479">Metal-binding</keyword>
<dbReference type="PROSITE" id="PS50805">
    <property type="entry name" value="KRAB"/>
    <property type="match status" value="1"/>
</dbReference>
<feature type="domain" description="C2H2-type" evidence="13">
    <location>
        <begin position="324"/>
        <end position="351"/>
    </location>
</feature>
<feature type="domain" description="C2H2-type" evidence="13">
    <location>
        <begin position="296"/>
        <end position="323"/>
    </location>
</feature>
<dbReference type="GeneTree" id="ENSGT00940000164345"/>
<dbReference type="GO" id="GO:0045892">
    <property type="term" value="P:negative regulation of DNA-templated transcription"/>
    <property type="evidence" value="ECO:0007669"/>
    <property type="project" value="UniProtKB-ARBA"/>
</dbReference>
<dbReference type="GO" id="GO:0005634">
    <property type="term" value="C:nucleus"/>
    <property type="evidence" value="ECO:0007669"/>
    <property type="project" value="UniProtKB-SubCell"/>
</dbReference>
<keyword evidence="16" id="KW-1185">Reference proteome</keyword>
<dbReference type="InterPro" id="IPR013087">
    <property type="entry name" value="Znf_C2H2_type"/>
</dbReference>
<reference evidence="15" key="3">
    <citation type="submission" date="2025-09" db="UniProtKB">
        <authorList>
            <consortium name="Ensembl"/>
        </authorList>
    </citation>
    <scope>IDENTIFICATION</scope>
</reference>
<dbReference type="SMART" id="SM00349">
    <property type="entry name" value="KRAB"/>
    <property type="match status" value="1"/>
</dbReference>
<comment type="subcellular location">
    <subcellularLocation>
        <location evidence="1">Nucleus</location>
    </subcellularLocation>
</comment>
<dbReference type="CDD" id="cd07765">
    <property type="entry name" value="KRAB_A-box"/>
    <property type="match status" value="1"/>
</dbReference>
<feature type="domain" description="C2H2-type" evidence="13">
    <location>
        <begin position="268"/>
        <end position="295"/>
    </location>
</feature>
<feature type="region of interest" description="Disordered" evidence="12">
    <location>
        <begin position="210"/>
        <end position="233"/>
    </location>
</feature>
<evidence type="ECO:0000256" key="8">
    <source>
        <dbReference type="ARBA" id="ARBA00023125"/>
    </source>
</evidence>
<keyword evidence="9" id="KW-0804">Transcription</keyword>
<dbReference type="FunFam" id="3.30.160.60:FF:000249">
    <property type="entry name" value="Zinc finger protein 154"/>
    <property type="match status" value="1"/>
</dbReference>
<dbReference type="GO" id="GO:0000981">
    <property type="term" value="F:DNA-binding transcription factor activity, RNA polymerase II-specific"/>
    <property type="evidence" value="ECO:0007669"/>
    <property type="project" value="TreeGrafter"/>
</dbReference>
<reference evidence="15 16" key="1">
    <citation type="submission" date="2009-03" db="EMBL/GenBank/DDBJ databases">
        <authorList>
            <person name="Warren W."/>
            <person name="Ye L."/>
            <person name="Minx P."/>
            <person name="Worley K."/>
            <person name="Gibbs R."/>
            <person name="Wilson R.K."/>
        </authorList>
    </citation>
    <scope>NUCLEOTIDE SEQUENCE [LARGE SCALE GENOMIC DNA]</scope>
</reference>
<feature type="domain" description="C2H2-type" evidence="13">
    <location>
        <begin position="352"/>
        <end position="379"/>
    </location>
</feature>
<keyword evidence="7" id="KW-0805">Transcription regulation</keyword>
<keyword evidence="6" id="KW-0862">Zinc</keyword>
<dbReference type="AlphaFoldDB" id="A0A8I3WJY3"/>
<dbReference type="FunFam" id="3.30.160.60:FF:000098">
    <property type="entry name" value="Zinc finger protein 614"/>
    <property type="match status" value="1"/>
</dbReference>
<dbReference type="Ensembl" id="ENSCJAT00000134952.1">
    <property type="protein sequence ID" value="ENSCJAP00000091392.1"/>
    <property type="gene ID" value="ENSCJAG00000079305.1"/>
</dbReference>
<reference evidence="15" key="2">
    <citation type="submission" date="2025-08" db="UniProtKB">
        <authorList>
            <consortium name="Ensembl"/>
        </authorList>
    </citation>
    <scope>IDENTIFICATION</scope>
</reference>
<dbReference type="GO" id="GO:0000977">
    <property type="term" value="F:RNA polymerase II transcription regulatory region sequence-specific DNA binding"/>
    <property type="evidence" value="ECO:0007669"/>
    <property type="project" value="TreeGrafter"/>
</dbReference>
<name>A0A8I3WJY3_CALJA</name>
<dbReference type="InterPro" id="IPR036236">
    <property type="entry name" value="Znf_C2H2_sf"/>
</dbReference>
<dbReference type="FunFam" id="3.30.160.60:FF:000135">
    <property type="entry name" value="Zinc finger protein 358"/>
    <property type="match status" value="2"/>
</dbReference>
<evidence type="ECO:0000256" key="1">
    <source>
        <dbReference type="ARBA" id="ARBA00004123"/>
    </source>
</evidence>
<evidence type="ECO:0000256" key="2">
    <source>
        <dbReference type="ARBA" id="ARBA00006991"/>
    </source>
</evidence>
<dbReference type="FunFam" id="3.30.160.60:FF:002343">
    <property type="entry name" value="Zinc finger protein 33A"/>
    <property type="match status" value="2"/>
</dbReference>
<feature type="domain" description="C2H2-type" evidence="13">
    <location>
        <begin position="465"/>
        <end position="492"/>
    </location>
</feature>
<dbReference type="FunFam" id="3.30.160.60:FF:000200">
    <property type="entry name" value="zinc finger protein 510 isoform X2"/>
    <property type="match status" value="1"/>
</dbReference>
<evidence type="ECO:0000256" key="9">
    <source>
        <dbReference type="ARBA" id="ARBA00023163"/>
    </source>
</evidence>
<dbReference type="PROSITE" id="PS00028">
    <property type="entry name" value="ZINC_FINGER_C2H2_1"/>
    <property type="match status" value="9"/>
</dbReference>
<keyword evidence="8" id="KW-0238">DNA-binding</keyword>
<gene>
    <name evidence="15" type="primary">ZNF776</name>
</gene>
<evidence type="ECO:0000256" key="6">
    <source>
        <dbReference type="ARBA" id="ARBA00022833"/>
    </source>
</evidence>
<evidence type="ECO:0000256" key="5">
    <source>
        <dbReference type="ARBA" id="ARBA00022771"/>
    </source>
</evidence>
<dbReference type="SMART" id="SM00355">
    <property type="entry name" value="ZnF_C2H2"/>
    <property type="match status" value="9"/>
</dbReference>
<dbReference type="PROSITE" id="PS50157">
    <property type="entry name" value="ZINC_FINGER_C2H2_2"/>
    <property type="match status" value="9"/>
</dbReference>
<keyword evidence="10" id="KW-0539">Nucleus</keyword>
<keyword evidence="5 11" id="KW-0863">Zinc-finger</keyword>
<dbReference type="PANTHER" id="PTHR24381:SF304">
    <property type="entry name" value="ZINC FINGER PROTEIN 587B"/>
    <property type="match status" value="1"/>
</dbReference>